<evidence type="ECO:0000313" key="3">
    <source>
        <dbReference type="Proteomes" id="UP000581206"/>
    </source>
</evidence>
<dbReference type="InterPro" id="IPR000757">
    <property type="entry name" value="Beta-glucanase-like"/>
</dbReference>
<dbReference type="PROSITE" id="PS51762">
    <property type="entry name" value="GH16_2"/>
    <property type="match status" value="1"/>
</dbReference>
<dbReference type="EMBL" id="JAAXOX010000002">
    <property type="protein sequence ID" value="NKY22259.1"/>
    <property type="molecule type" value="Genomic_DNA"/>
</dbReference>
<proteinExistence type="predicted"/>
<name>A0A7X6KU17_9CELL</name>
<dbReference type="SUPFAM" id="SSF49899">
    <property type="entry name" value="Concanavalin A-like lectins/glucanases"/>
    <property type="match status" value="1"/>
</dbReference>
<dbReference type="CDD" id="cd00413">
    <property type="entry name" value="Glyco_hydrolase_16"/>
    <property type="match status" value="1"/>
</dbReference>
<dbReference type="Gene3D" id="2.60.120.200">
    <property type="match status" value="1"/>
</dbReference>
<sequence>MNPVPDRQPDVADDFGGPELDPALWVPHYLPQWTTPDRSAARYDLTPDGLRLRIDADQPHWRDEDAPMRVSNLQTATFSGPLGSQRGTHLHRPDGLRVRTVVPARSLWAPAAGRVEVDALAATAPGAMLAVWLVGVEAGRPEDSGEICVCEIDAETVSTDGCRARIGVKAHHDPRLRTDMAEVDVPGDATVPRTWGVTWDADGVRVDVDGMLLRTVDQVLDYPVQLMVSLFEVAPVAEPGEYPLTAGIRAVRGWGR</sequence>
<comment type="caution">
    <text evidence="2">The sequence shown here is derived from an EMBL/GenBank/DDBJ whole genome shotgun (WGS) entry which is preliminary data.</text>
</comment>
<dbReference type="RefSeq" id="WP_168629359.1">
    <property type="nucleotide sequence ID" value="NZ_BONL01000027.1"/>
</dbReference>
<accession>A0A7X6KU17</accession>
<organism evidence="2 3">
    <name type="scientific">Cellulomonas denverensis</name>
    <dbReference type="NCBI Taxonomy" id="264297"/>
    <lineage>
        <taxon>Bacteria</taxon>
        <taxon>Bacillati</taxon>
        <taxon>Actinomycetota</taxon>
        <taxon>Actinomycetes</taxon>
        <taxon>Micrococcales</taxon>
        <taxon>Cellulomonadaceae</taxon>
        <taxon>Cellulomonas</taxon>
    </lineage>
</organism>
<feature type="domain" description="GH16" evidence="1">
    <location>
        <begin position="1"/>
        <end position="256"/>
    </location>
</feature>
<protein>
    <submittedName>
        <fullName evidence="2">Glycoside hydrolase family 16 protein</fullName>
    </submittedName>
</protein>
<dbReference type="AlphaFoldDB" id="A0A7X6KU17"/>
<evidence type="ECO:0000313" key="2">
    <source>
        <dbReference type="EMBL" id="NKY22259.1"/>
    </source>
</evidence>
<reference evidence="2 3" key="1">
    <citation type="submission" date="2020-04" db="EMBL/GenBank/DDBJ databases">
        <title>MicrobeNet Type strains.</title>
        <authorList>
            <person name="Nicholson A.C."/>
        </authorList>
    </citation>
    <scope>NUCLEOTIDE SEQUENCE [LARGE SCALE GENOMIC DNA]</scope>
    <source>
        <strain evidence="2 3">ATCC BAA-788</strain>
    </source>
</reference>
<gene>
    <name evidence="2" type="ORF">HGA03_06220</name>
</gene>
<dbReference type="InterPro" id="IPR013320">
    <property type="entry name" value="ConA-like_dom_sf"/>
</dbReference>
<dbReference type="Proteomes" id="UP000581206">
    <property type="component" value="Unassembled WGS sequence"/>
</dbReference>
<dbReference type="GO" id="GO:0004553">
    <property type="term" value="F:hydrolase activity, hydrolyzing O-glycosyl compounds"/>
    <property type="evidence" value="ECO:0007669"/>
    <property type="project" value="InterPro"/>
</dbReference>
<keyword evidence="3" id="KW-1185">Reference proteome</keyword>
<evidence type="ECO:0000259" key="1">
    <source>
        <dbReference type="PROSITE" id="PS51762"/>
    </source>
</evidence>
<dbReference type="GO" id="GO:0005975">
    <property type="term" value="P:carbohydrate metabolic process"/>
    <property type="evidence" value="ECO:0007669"/>
    <property type="project" value="InterPro"/>
</dbReference>
<keyword evidence="2" id="KW-0378">Hydrolase</keyword>